<gene>
    <name evidence="3" type="ORF">Q0590_30115</name>
</gene>
<dbReference type="RefSeq" id="WP_302041370.1">
    <property type="nucleotide sequence ID" value="NZ_JAUKPO010000032.1"/>
</dbReference>
<accession>A0ABT8REP1</accession>
<keyword evidence="1 2" id="KW-0732">Signal</keyword>
<dbReference type="Gene3D" id="2.40.160.40">
    <property type="entry name" value="monomeric porin ompg"/>
    <property type="match status" value="1"/>
</dbReference>
<name>A0ABT8REP1_9BACT</name>
<evidence type="ECO:0000256" key="2">
    <source>
        <dbReference type="SAM" id="SignalP"/>
    </source>
</evidence>
<evidence type="ECO:0000313" key="3">
    <source>
        <dbReference type="EMBL" id="MDO1450569.1"/>
    </source>
</evidence>
<proteinExistence type="predicted"/>
<keyword evidence="4" id="KW-1185">Reference proteome</keyword>
<dbReference type="InterPro" id="IPR019619">
    <property type="entry name" value="DUF2490"/>
</dbReference>
<evidence type="ECO:0000256" key="1">
    <source>
        <dbReference type="ARBA" id="ARBA00022729"/>
    </source>
</evidence>
<protein>
    <submittedName>
        <fullName evidence="3">DUF2490 domain-containing protein</fullName>
    </submittedName>
</protein>
<reference evidence="3" key="1">
    <citation type="submission" date="2023-07" db="EMBL/GenBank/DDBJ databases">
        <title>The genome sequence of Rhodocytophaga aerolata KACC 12507.</title>
        <authorList>
            <person name="Zhang X."/>
        </authorList>
    </citation>
    <scope>NUCLEOTIDE SEQUENCE</scope>
    <source>
        <strain evidence="3">KACC 12507</strain>
    </source>
</reference>
<feature type="signal peptide" evidence="2">
    <location>
        <begin position="1"/>
        <end position="23"/>
    </location>
</feature>
<dbReference type="InterPro" id="IPR053713">
    <property type="entry name" value="Bact_OM_Channel_sf"/>
</dbReference>
<evidence type="ECO:0000313" key="4">
    <source>
        <dbReference type="Proteomes" id="UP001168528"/>
    </source>
</evidence>
<dbReference type="EMBL" id="JAUKPO010000032">
    <property type="protein sequence ID" value="MDO1450569.1"/>
    <property type="molecule type" value="Genomic_DNA"/>
</dbReference>
<feature type="chain" id="PRO_5045173095" evidence="2">
    <location>
        <begin position="24"/>
        <end position="223"/>
    </location>
</feature>
<sequence length="223" mass="26957">MQSRKLLLLIASLYLLYPLQCVAQEFDLGLWTGINVEKKFKKSFAVHLNTQLRLGENLSVTRSYLGELGVSYAFNKHWEITGYYRYTGRRKFNEEILDHYYRTYHRFYADVSYDRKIWKLKLDYRLRYQHQFRDDDTSMEADDSYLRNKLEISYPNKTRLVPYLSTDIFYQLGTGFEQMRNKAGVEIILDRHQRIDFYGFTDYQLIDMQKNQLILGLMYKVKF</sequence>
<dbReference type="Pfam" id="PF10677">
    <property type="entry name" value="DUF2490"/>
    <property type="match status" value="1"/>
</dbReference>
<organism evidence="3 4">
    <name type="scientific">Rhodocytophaga aerolata</name>
    <dbReference type="NCBI Taxonomy" id="455078"/>
    <lineage>
        <taxon>Bacteria</taxon>
        <taxon>Pseudomonadati</taxon>
        <taxon>Bacteroidota</taxon>
        <taxon>Cytophagia</taxon>
        <taxon>Cytophagales</taxon>
        <taxon>Rhodocytophagaceae</taxon>
        <taxon>Rhodocytophaga</taxon>
    </lineage>
</organism>
<dbReference type="Proteomes" id="UP001168528">
    <property type="component" value="Unassembled WGS sequence"/>
</dbReference>
<comment type="caution">
    <text evidence="3">The sequence shown here is derived from an EMBL/GenBank/DDBJ whole genome shotgun (WGS) entry which is preliminary data.</text>
</comment>